<organism evidence="1 2">
    <name type="scientific">Streptomyces umbrinus</name>
    <dbReference type="NCBI Taxonomy" id="67370"/>
    <lineage>
        <taxon>Bacteria</taxon>
        <taxon>Bacillati</taxon>
        <taxon>Actinomycetota</taxon>
        <taxon>Actinomycetes</taxon>
        <taxon>Kitasatosporales</taxon>
        <taxon>Streptomycetaceae</taxon>
        <taxon>Streptomyces</taxon>
        <taxon>Streptomyces phaeochromogenes group</taxon>
    </lineage>
</organism>
<gene>
    <name evidence="1" type="ORF">QF035_007084</name>
</gene>
<reference evidence="1 2" key="1">
    <citation type="submission" date="2023-07" db="EMBL/GenBank/DDBJ databases">
        <title>Comparative genomics of wheat-associated soil bacteria to identify genetic determinants of phenazine resistance.</title>
        <authorList>
            <person name="Mouncey N."/>
        </authorList>
    </citation>
    <scope>NUCLEOTIDE SEQUENCE [LARGE SCALE GENOMIC DNA]</scope>
    <source>
        <strain evidence="1 2">V2I4</strain>
    </source>
</reference>
<comment type="caution">
    <text evidence="1">The sequence shown here is derived from an EMBL/GenBank/DDBJ whole genome shotgun (WGS) entry which is preliminary data.</text>
</comment>
<keyword evidence="2" id="KW-1185">Reference proteome</keyword>
<protein>
    <submittedName>
        <fullName evidence="1">Adenylylsulfate kinase-like enzyme</fullName>
    </submittedName>
</protein>
<dbReference type="EMBL" id="JAUSZI010000002">
    <property type="protein sequence ID" value="MDQ1029502.1"/>
    <property type="molecule type" value="Genomic_DNA"/>
</dbReference>
<dbReference type="Proteomes" id="UP001230328">
    <property type="component" value="Unassembled WGS sequence"/>
</dbReference>
<evidence type="ECO:0000313" key="2">
    <source>
        <dbReference type="Proteomes" id="UP001230328"/>
    </source>
</evidence>
<accession>A0ABU0T1C6</accession>
<proteinExistence type="predicted"/>
<evidence type="ECO:0000313" key="1">
    <source>
        <dbReference type="EMBL" id="MDQ1029502.1"/>
    </source>
</evidence>
<name>A0ABU0T1C6_9ACTN</name>
<sequence length="95" mass="9326">MNGAAKGPPPIVLVVGVSGSGKPTVGTAVAEGGACLVDVVLAQQAGGRALEGGQVQSAVAGEVGGFQADHGSVLFLSDEHQVEDPNEAAVHQIDQ</sequence>